<feature type="transmembrane region" description="Helical" evidence="1">
    <location>
        <begin position="130"/>
        <end position="150"/>
    </location>
</feature>
<keyword evidence="1" id="KW-1133">Transmembrane helix</keyword>
<reference evidence="3" key="1">
    <citation type="submission" date="2025-08" db="UniProtKB">
        <authorList>
            <consortium name="RefSeq"/>
        </authorList>
    </citation>
    <scope>IDENTIFICATION</scope>
    <source>
        <tissue evidence="3">Whole organism</tissue>
    </source>
</reference>
<protein>
    <submittedName>
        <fullName evidence="3">Uncharacterized protein LOC125179194</fullName>
    </submittedName>
</protein>
<keyword evidence="1" id="KW-0472">Membrane</keyword>
<accession>A0A979FTM1</accession>
<organism evidence="2 3">
    <name type="scientific">Hyalella azteca</name>
    <name type="common">Amphipod</name>
    <dbReference type="NCBI Taxonomy" id="294128"/>
    <lineage>
        <taxon>Eukaryota</taxon>
        <taxon>Metazoa</taxon>
        <taxon>Ecdysozoa</taxon>
        <taxon>Arthropoda</taxon>
        <taxon>Crustacea</taxon>
        <taxon>Multicrustacea</taxon>
        <taxon>Malacostraca</taxon>
        <taxon>Eumalacostraca</taxon>
        <taxon>Peracarida</taxon>
        <taxon>Amphipoda</taxon>
        <taxon>Senticaudata</taxon>
        <taxon>Talitrida</taxon>
        <taxon>Talitroidea</taxon>
        <taxon>Hyalellidae</taxon>
        <taxon>Hyalella</taxon>
    </lineage>
</organism>
<dbReference type="Proteomes" id="UP000694843">
    <property type="component" value="Unplaced"/>
</dbReference>
<keyword evidence="2" id="KW-1185">Reference proteome</keyword>
<evidence type="ECO:0000256" key="1">
    <source>
        <dbReference type="SAM" id="Phobius"/>
    </source>
</evidence>
<dbReference type="RefSeq" id="XP_047740543.1">
    <property type="nucleotide sequence ID" value="XM_047884587.1"/>
</dbReference>
<evidence type="ECO:0000313" key="3">
    <source>
        <dbReference type="RefSeq" id="XP_047740543.1"/>
    </source>
</evidence>
<evidence type="ECO:0000313" key="2">
    <source>
        <dbReference type="Proteomes" id="UP000694843"/>
    </source>
</evidence>
<dbReference type="AlphaFoldDB" id="A0A979FTM1"/>
<dbReference type="OrthoDB" id="10580408at2759"/>
<dbReference type="GeneID" id="125179194"/>
<feature type="transmembrane region" description="Helical" evidence="1">
    <location>
        <begin position="93"/>
        <end position="110"/>
    </location>
</feature>
<proteinExistence type="predicted"/>
<dbReference type="KEGG" id="hazt:125179194"/>
<gene>
    <name evidence="3" type="primary">LOC125179194</name>
</gene>
<sequence>MGLVSDNRQALSWMVLTKVTRADAGLYTCTAAGVKPATVTVHVLQEEVPAAMQKGKGGQGNSTDPIHFPNPPGDPWSPTVANNAAHSLKAINCVHYFALFWPIFAIFVPLHTENLPRVFNEILVSVKSHVQHGIFFIVNFMVLSIFKYDYRTFLSSATKNSRLVKREFYLSVNDKTFTQTLYENLFNHSQLLRFCVTPDFSGKFVLVTKLLFNIEFRVRSNTAYGKKSTLLWTFRNNNSTKLRIKHISKLPSHNITNNILSSILKKLSTIFIKIIFILTYLFFELTGFKFIVIFAVDVSISKHHSYLQDAGSFVRLKSIIAFVIDDFKLKFRNFSQNYDSIKFNIDMFAIHHAYNSMKNLLR</sequence>
<feature type="transmembrane region" description="Helical" evidence="1">
    <location>
        <begin position="270"/>
        <end position="296"/>
    </location>
</feature>
<name>A0A979FTM1_HYAAZ</name>
<keyword evidence="1" id="KW-0812">Transmembrane</keyword>